<accession>A0A8J3QA40</accession>
<keyword evidence="2" id="KW-1185">Reference proteome</keyword>
<comment type="caution">
    <text evidence="1">The sequence shown here is derived from an EMBL/GenBank/DDBJ whole genome shotgun (WGS) entry which is preliminary data.</text>
</comment>
<evidence type="ECO:0000313" key="2">
    <source>
        <dbReference type="Proteomes" id="UP000612899"/>
    </source>
</evidence>
<dbReference type="AlphaFoldDB" id="A0A8J3QA40"/>
<evidence type="ECO:0008006" key="3">
    <source>
        <dbReference type="Google" id="ProtNLM"/>
    </source>
</evidence>
<dbReference type="EMBL" id="BONY01000022">
    <property type="protein sequence ID" value="GIH05840.1"/>
    <property type="molecule type" value="Genomic_DNA"/>
</dbReference>
<reference evidence="1" key="1">
    <citation type="submission" date="2021-01" db="EMBL/GenBank/DDBJ databases">
        <title>Whole genome shotgun sequence of Rhizocola hellebori NBRC 109834.</title>
        <authorList>
            <person name="Komaki H."/>
            <person name="Tamura T."/>
        </authorList>
    </citation>
    <scope>NUCLEOTIDE SEQUENCE</scope>
    <source>
        <strain evidence="1">NBRC 109834</strain>
    </source>
</reference>
<dbReference type="Proteomes" id="UP000612899">
    <property type="component" value="Unassembled WGS sequence"/>
</dbReference>
<proteinExistence type="predicted"/>
<sequence>MIARFQTFLPFTLFLPVDLSEQVEPHEFTYAGTKVKLYVPYKSSAQPGDFDQRSELPVTEYPNKLQKSDPQVPLPNVTVDGTPAIDADALQIDFARDSFDRTPGVMDPPIELVLNIANDWLQRLRIATSSPHIRPLDPTGSSWRILFLDDDGSGLDPASGMRVKCSGSFTQNMTVINASSWQNIASLPWGYQPTASSLLLLDARRFTQEVGPAIVLAYTALETRITHALDILASLHGMSPQLWGWVNDRGNWQKEPSTGERFDSLLRVVVRKSLKDEPKLWEIFRNLSSVRNSFAHEGLARLGGRPIDWFDALRLIEGAGQILVWIDALLPEAERETRFESQVRVEASRPVYAPESGQKIDDQAGG</sequence>
<protein>
    <recommendedName>
        <fullName evidence="3">Apea-like HEPN domain-containing protein</fullName>
    </recommendedName>
</protein>
<organism evidence="1 2">
    <name type="scientific">Rhizocola hellebori</name>
    <dbReference type="NCBI Taxonomy" id="1392758"/>
    <lineage>
        <taxon>Bacteria</taxon>
        <taxon>Bacillati</taxon>
        <taxon>Actinomycetota</taxon>
        <taxon>Actinomycetes</taxon>
        <taxon>Micromonosporales</taxon>
        <taxon>Micromonosporaceae</taxon>
        <taxon>Rhizocola</taxon>
    </lineage>
</organism>
<name>A0A8J3QA40_9ACTN</name>
<evidence type="ECO:0000313" key="1">
    <source>
        <dbReference type="EMBL" id="GIH05840.1"/>
    </source>
</evidence>
<gene>
    <name evidence="1" type="ORF">Rhe02_39070</name>
</gene>
<dbReference type="RefSeq" id="WP_203909675.1">
    <property type="nucleotide sequence ID" value="NZ_BONY01000022.1"/>
</dbReference>